<dbReference type="InterPro" id="IPR013783">
    <property type="entry name" value="Ig-like_fold"/>
</dbReference>
<dbReference type="SUPFAM" id="SSF53098">
    <property type="entry name" value="Ribonuclease H-like"/>
    <property type="match status" value="1"/>
</dbReference>
<evidence type="ECO:0000313" key="1">
    <source>
        <dbReference type="EMBL" id="CAG2053934.1"/>
    </source>
</evidence>
<dbReference type="SUPFAM" id="SSF48726">
    <property type="entry name" value="Immunoglobulin"/>
    <property type="match status" value="1"/>
</dbReference>
<dbReference type="InterPro" id="IPR036179">
    <property type="entry name" value="Ig-like_dom_sf"/>
</dbReference>
<dbReference type="PANTHER" id="PTHR15360">
    <property type="entry name" value="PLATELET-DERIVED GROWTH FACTOR RECEPTOR LIKE"/>
    <property type="match status" value="1"/>
</dbReference>
<gene>
    <name evidence="1" type="ORF">TPAB3V08_LOCUS978</name>
</gene>
<organism evidence="1 2">
    <name type="scientific">Timema podura</name>
    <name type="common">Walking stick</name>
    <dbReference type="NCBI Taxonomy" id="61482"/>
    <lineage>
        <taxon>Eukaryota</taxon>
        <taxon>Metazoa</taxon>
        <taxon>Ecdysozoa</taxon>
        <taxon>Arthropoda</taxon>
        <taxon>Hexapoda</taxon>
        <taxon>Insecta</taxon>
        <taxon>Pterygota</taxon>
        <taxon>Neoptera</taxon>
        <taxon>Polyneoptera</taxon>
        <taxon>Phasmatodea</taxon>
        <taxon>Timematodea</taxon>
        <taxon>Timematoidea</taxon>
        <taxon>Timematidae</taxon>
        <taxon>Timema</taxon>
    </lineage>
</organism>
<dbReference type="InterPro" id="IPR012337">
    <property type="entry name" value="RNaseH-like_sf"/>
</dbReference>
<accession>A0ABN7NDK1</accession>
<dbReference type="Gene3D" id="2.60.40.10">
    <property type="entry name" value="Immunoglobulins"/>
    <property type="match status" value="2"/>
</dbReference>
<protein>
    <recommendedName>
        <fullName evidence="3">Ig-like domain-containing protein</fullName>
    </recommendedName>
</protein>
<dbReference type="EMBL" id="CAJPIN010000817">
    <property type="protein sequence ID" value="CAG2053934.1"/>
    <property type="molecule type" value="Genomic_DNA"/>
</dbReference>
<reference evidence="1" key="1">
    <citation type="submission" date="2021-03" db="EMBL/GenBank/DDBJ databases">
        <authorList>
            <person name="Tran Van P."/>
        </authorList>
    </citation>
    <scope>NUCLEOTIDE SEQUENCE</scope>
</reference>
<feature type="non-terminal residue" evidence="1">
    <location>
        <position position="1"/>
    </location>
</feature>
<name>A0ABN7NDK1_TIMPD</name>
<sequence>SDMLPNIKPDVNQTVIQTGENIELMCSATEPIHWLYPQAVIKERFPRALYIHCSVHSLNLALGHFYQVPAVRNCIETVTSVGNFVRASAQQTNILKENLLKKAPASKRTTLTAMCDTRYSLSFADEDNLIAYYEQNPWLKAKQYGDVLIPCRPSSPDVRMELYRDQILVDRSSLKEESMEIEYDPTEGFTLHHLDMNNNYASYECVAKLGYKDSKRTVYMTVLRHTSSAPKPWMSDTEGMHVEVGDNFTLECWVDIASDIKHSIKWIYPNINEQPTLREQRIYGDQDLEKTAKVPFAAIRTDLHLAKRFPLQLSRARVKAKPHK</sequence>
<dbReference type="Proteomes" id="UP001153148">
    <property type="component" value="Unassembled WGS sequence"/>
</dbReference>
<evidence type="ECO:0000313" key="2">
    <source>
        <dbReference type="Proteomes" id="UP001153148"/>
    </source>
</evidence>
<dbReference type="PANTHER" id="PTHR15360:SF4">
    <property type="entry name" value="PROTEIN KINASE DOMAIN-CONTAINING PROTEIN"/>
    <property type="match status" value="1"/>
</dbReference>
<keyword evidence="2" id="KW-1185">Reference proteome</keyword>
<comment type="caution">
    <text evidence="1">The sequence shown here is derived from an EMBL/GenBank/DDBJ whole genome shotgun (WGS) entry which is preliminary data.</text>
</comment>
<dbReference type="InterPro" id="IPR042495">
    <property type="entry name" value="PDGFRL"/>
</dbReference>
<evidence type="ECO:0008006" key="3">
    <source>
        <dbReference type="Google" id="ProtNLM"/>
    </source>
</evidence>
<proteinExistence type="predicted"/>